<organism evidence="3 4">
    <name type="scientific">Takifugu flavidus</name>
    <name type="common">sansaifugu</name>
    <dbReference type="NCBI Taxonomy" id="433684"/>
    <lineage>
        <taxon>Eukaryota</taxon>
        <taxon>Metazoa</taxon>
        <taxon>Chordata</taxon>
        <taxon>Craniata</taxon>
        <taxon>Vertebrata</taxon>
        <taxon>Euteleostomi</taxon>
        <taxon>Actinopterygii</taxon>
        <taxon>Neopterygii</taxon>
        <taxon>Teleostei</taxon>
        <taxon>Neoteleostei</taxon>
        <taxon>Acanthomorphata</taxon>
        <taxon>Eupercaria</taxon>
        <taxon>Tetraodontiformes</taxon>
        <taxon>Tetradontoidea</taxon>
        <taxon>Tetraodontidae</taxon>
        <taxon>Takifugu</taxon>
    </lineage>
</organism>
<sequence length="738" mass="82325">TSPEHVKSLPAGVGLVLVGVMFLVLYKWMDPSRWCEGGEPLELWRNAAVQLELTHKVVHDHPETTDKRLAGGGQEATFDPDGSASEGDLSGCSCPVMIISVSRGYSPSAALTCFRLTSTSNLQSKVHGLSGLQLRGPEFYGPQLKGLELRGLELRGLELRGLELKGLELRGLELRGLELKGLELKGLELRGLELRGPELRGLELRGPELRGLELRGPQLKGLEFRGLELRGPELRGLELRGLELRGPELRGLELKGLELRGLELKALELRGLELRGLELRGPEFYGPQLKGPHLKGPQLKGLELRGLELRGLELKGLELRGLELRGLELKGLELRGLELRGLELKGRELRGLELKGLELRGLEFRGLELRGLELRGLELKGLELKGLELRGLELFTFTCLRPDDGFPSALFTGGVVNLLPHLWLISLITDSPTSGFLLIGVLRTREHHSCQTPLLDTYSHQASVPDREPTSVPRVFQNQRSLFQMWLSSTGLLLCGAPCGYEQIHFRSRLVAGKARSSLAQRPAVSTFMPLQADAEARAARSSPASLKRMSSEALQLCSSRGVSAAKRHRSIRKTTRRIYSAYPDRQGASDDEDDEERMDSNDPEEMFQNIQYQKEIIANIRTRPWPMRRKLKVLKQARIIVVKYEGRLTRTRGYQNAGADLLKKISRLLYNVTVLFIPWEVRIKKIESHFGSGVASYFIFLRWLFGINIVLSIMTGAFVILPEVSTSLLALHGDLFS</sequence>
<dbReference type="Gene3D" id="2.160.20.80">
    <property type="entry name" value="E3 ubiquitin-protein ligase SopA"/>
    <property type="match status" value="2"/>
</dbReference>
<evidence type="ECO:0000313" key="3">
    <source>
        <dbReference type="EMBL" id="TWW67053.1"/>
    </source>
</evidence>
<evidence type="ECO:0000256" key="2">
    <source>
        <dbReference type="SAM" id="Phobius"/>
    </source>
</evidence>
<dbReference type="EMBL" id="RHFK02000012">
    <property type="protein sequence ID" value="TWW67053.1"/>
    <property type="molecule type" value="Genomic_DNA"/>
</dbReference>
<feature type="transmembrane region" description="Helical" evidence="2">
    <location>
        <begin position="6"/>
        <end position="26"/>
    </location>
</feature>
<dbReference type="GO" id="GO:0008381">
    <property type="term" value="F:mechanosensitive monoatomic ion channel activity"/>
    <property type="evidence" value="ECO:0007669"/>
    <property type="project" value="TreeGrafter"/>
</dbReference>
<reference evidence="3 4" key="1">
    <citation type="submission" date="2019-04" db="EMBL/GenBank/DDBJ databases">
        <title>Chromosome genome assembly for Takifugu flavidus.</title>
        <authorList>
            <person name="Xiao S."/>
        </authorList>
    </citation>
    <scope>NUCLEOTIDE SEQUENCE [LARGE SCALE GENOMIC DNA]</scope>
    <source>
        <strain evidence="3">HTHZ2018</strain>
        <tissue evidence="3">Muscle</tissue>
    </source>
</reference>
<evidence type="ECO:0000313" key="4">
    <source>
        <dbReference type="Proteomes" id="UP000324091"/>
    </source>
</evidence>
<feature type="compositionally biased region" description="Acidic residues" evidence="1">
    <location>
        <begin position="590"/>
        <end position="602"/>
    </location>
</feature>
<accession>A0A5C6NIJ4</accession>
<feature type="compositionally biased region" description="Basic and acidic residues" evidence="1">
    <location>
        <begin position="60"/>
        <end position="69"/>
    </location>
</feature>
<dbReference type="SUPFAM" id="SSF141571">
    <property type="entry name" value="Pentapeptide repeat-like"/>
    <property type="match status" value="2"/>
</dbReference>
<gene>
    <name evidence="3" type="ORF">D4764_02G0000940</name>
</gene>
<dbReference type="InterPro" id="IPR038900">
    <property type="entry name" value="TMC"/>
</dbReference>
<keyword evidence="2 3" id="KW-0812">Transmembrane</keyword>
<comment type="caution">
    <text evidence="3">The sequence shown here is derived from an EMBL/GenBank/DDBJ whole genome shotgun (WGS) entry which is preliminary data.</text>
</comment>
<dbReference type="GO" id="GO:0005886">
    <property type="term" value="C:plasma membrane"/>
    <property type="evidence" value="ECO:0007669"/>
    <property type="project" value="InterPro"/>
</dbReference>
<dbReference type="PANTHER" id="PTHR23302">
    <property type="entry name" value="TRANSMEMBRANE CHANNEL-RELATED"/>
    <property type="match status" value="1"/>
</dbReference>
<feature type="non-terminal residue" evidence="3">
    <location>
        <position position="1"/>
    </location>
</feature>
<dbReference type="AlphaFoldDB" id="A0A5C6NIJ4"/>
<keyword evidence="2" id="KW-1133">Transmembrane helix</keyword>
<feature type="region of interest" description="Disordered" evidence="1">
    <location>
        <begin position="60"/>
        <end position="88"/>
    </location>
</feature>
<feature type="transmembrane region" description="Helical" evidence="2">
    <location>
        <begin position="695"/>
        <end position="722"/>
    </location>
</feature>
<dbReference type="PANTHER" id="PTHR23302:SF35">
    <property type="entry name" value="TRANSMEMBRANE CHANNEL-LIKE PROTEIN 3"/>
    <property type="match status" value="1"/>
</dbReference>
<dbReference type="Proteomes" id="UP000324091">
    <property type="component" value="Chromosome 2"/>
</dbReference>
<name>A0A5C6NIJ4_9TELE</name>
<proteinExistence type="predicted"/>
<evidence type="ECO:0000256" key="1">
    <source>
        <dbReference type="SAM" id="MobiDB-lite"/>
    </source>
</evidence>
<keyword evidence="2" id="KW-0472">Membrane</keyword>
<keyword evidence="4" id="KW-1185">Reference proteome</keyword>
<protein>
    <submittedName>
        <fullName evidence="3">Transmembrane channel-like protein 3</fullName>
    </submittedName>
</protein>
<feature type="region of interest" description="Disordered" evidence="1">
    <location>
        <begin position="583"/>
        <end position="602"/>
    </location>
</feature>